<comment type="caution">
    <text evidence="4">The sequence shown here is derived from an EMBL/GenBank/DDBJ whole genome shotgun (WGS) entry which is preliminary data.</text>
</comment>
<dbReference type="InterPro" id="IPR016162">
    <property type="entry name" value="Ald_DH_N"/>
</dbReference>
<dbReference type="Gene3D" id="3.40.605.10">
    <property type="entry name" value="Aldehyde Dehydrogenase, Chain A, domain 1"/>
    <property type="match status" value="1"/>
</dbReference>
<name>A0A7X9RW23_9BACT</name>
<keyword evidence="1" id="KW-0560">Oxidoreductase</keyword>
<protein>
    <submittedName>
        <fullName evidence="4">Aldehyde dehydrogenase</fullName>
    </submittedName>
</protein>
<dbReference type="Gene3D" id="3.40.309.10">
    <property type="entry name" value="Aldehyde Dehydrogenase, Chain A, domain 2"/>
    <property type="match status" value="1"/>
</dbReference>
<keyword evidence="5" id="KW-1185">Reference proteome</keyword>
<dbReference type="EMBL" id="JABANE010000048">
    <property type="protein sequence ID" value="NME69786.1"/>
    <property type="molecule type" value="Genomic_DNA"/>
</dbReference>
<proteinExistence type="predicted"/>
<evidence type="ECO:0000256" key="2">
    <source>
        <dbReference type="ARBA" id="ARBA00023027"/>
    </source>
</evidence>
<dbReference type="PIRSF" id="PIRSF036410">
    <property type="entry name" value="EutE_PduP"/>
    <property type="match status" value="1"/>
</dbReference>
<dbReference type="InterPro" id="IPR016161">
    <property type="entry name" value="Ald_DH/histidinol_DH"/>
</dbReference>
<sequence>MNRGIFNSPKEAIQAAKTAQLILSSKGNEEKKRYIANIRKKLLAEDVLLKMSEMAVEETGMGKVSHKIGKNHLAITKTPSLDFDTPESYVGDEGVTLVESTPYGVIGAITPVTNPSETIICNTIGMISAGNSVVFCPHGKSKNVCHYTIGLINEALVESGAPENLVVGYTEINRENTDEVIYSEDVDLLVATGGSSIVQKIMKSGKKAIGSGGGNPPVVVDETADLKHAAASIIAGASLDNNIPCIAEKELICLASVADELLEELKKAGAYILTDQNKIDELLNLVIKDDKIDPSLIGQDASVFLNKIGIEADDSVELIVFETIENNVAVQKELLMPILPLVRTETLEEAIEMAHRCEHGNHHTSVMHSKNIDNLKLMADKMQTTIFVQNAPSYAGIGLGGEGFTSFTIACPTGEGLTSYRCFSKIKRKVMCN</sequence>
<feature type="domain" description="Aldehyde dehydrogenase" evidence="3">
    <location>
        <begin position="10"/>
        <end position="392"/>
    </location>
</feature>
<evidence type="ECO:0000256" key="1">
    <source>
        <dbReference type="ARBA" id="ARBA00023002"/>
    </source>
</evidence>
<dbReference type="Pfam" id="PF00171">
    <property type="entry name" value="Aldedh"/>
    <property type="match status" value="1"/>
</dbReference>
<dbReference type="NCBIfam" id="NF011927">
    <property type="entry name" value="PRK15398.1"/>
    <property type="match status" value="1"/>
</dbReference>
<evidence type="ECO:0000313" key="5">
    <source>
        <dbReference type="Proteomes" id="UP000576082"/>
    </source>
</evidence>
<dbReference type="AlphaFoldDB" id="A0A7X9RW23"/>
<evidence type="ECO:0000313" key="4">
    <source>
        <dbReference type="EMBL" id="NME69786.1"/>
    </source>
</evidence>
<dbReference type="InterPro" id="IPR015590">
    <property type="entry name" value="Aldehyde_DH_dom"/>
</dbReference>
<dbReference type="InterPro" id="IPR012408">
    <property type="entry name" value="Acetald_propionald_DH-rel"/>
</dbReference>
<dbReference type="Proteomes" id="UP000576082">
    <property type="component" value="Unassembled WGS sequence"/>
</dbReference>
<gene>
    <name evidence="4" type="ORF">HHU12_17555</name>
</gene>
<dbReference type="RefSeq" id="WP_169658043.1">
    <property type="nucleotide sequence ID" value="NZ_JABANE010000048.1"/>
</dbReference>
<reference evidence="4 5" key="1">
    <citation type="submission" date="2020-04" db="EMBL/GenBank/DDBJ databases">
        <title>Flammeovirga sp. SR4, a novel species isolated from seawater.</title>
        <authorList>
            <person name="Wang X."/>
        </authorList>
    </citation>
    <scope>NUCLEOTIDE SEQUENCE [LARGE SCALE GENOMIC DNA]</scope>
    <source>
        <strain evidence="4 5">ATCC 23126</strain>
    </source>
</reference>
<keyword evidence="2" id="KW-0520">NAD</keyword>
<organism evidence="4 5">
    <name type="scientific">Flammeovirga aprica JL-4</name>
    <dbReference type="NCBI Taxonomy" id="694437"/>
    <lineage>
        <taxon>Bacteria</taxon>
        <taxon>Pseudomonadati</taxon>
        <taxon>Bacteroidota</taxon>
        <taxon>Cytophagia</taxon>
        <taxon>Cytophagales</taxon>
        <taxon>Flammeovirgaceae</taxon>
        <taxon>Flammeovirga</taxon>
    </lineage>
</organism>
<dbReference type="GO" id="GO:0008774">
    <property type="term" value="F:acetaldehyde dehydrogenase (acetylating) activity"/>
    <property type="evidence" value="ECO:0007669"/>
    <property type="project" value="InterPro"/>
</dbReference>
<dbReference type="InterPro" id="IPR016163">
    <property type="entry name" value="Ald_DH_C"/>
</dbReference>
<dbReference type="PANTHER" id="PTHR11699">
    <property type="entry name" value="ALDEHYDE DEHYDROGENASE-RELATED"/>
    <property type="match status" value="1"/>
</dbReference>
<evidence type="ECO:0000259" key="3">
    <source>
        <dbReference type="Pfam" id="PF00171"/>
    </source>
</evidence>
<dbReference type="SUPFAM" id="SSF53720">
    <property type="entry name" value="ALDH-like"/>
    <property type="match status" value="1"/>
</dbReference>
<accession>A0A7X9RW23</accession>